<gene>
    <name evidence="2" type="ORF">DX914_08510</name>
</gene>
<name>A0A371K5I9_9GAMM</name>
<accession>A0A371K5I9</accession>
<dbReference type="OrthoDB" id="9802901at2"/>
<dbReference type="GO" id="GO:0004519">
    <property type="term" value="F:endonuclease activity"/>
    <property type="evidence" value="ECO:0007669"/>
    <property type="project" value="UniProtKB-KW"/>
</dbReference>
<dbReference type="SMART" id="SM00507">
    <property type="entry name" value="HNHc"/>
    <property type="match status" value="1"/>
</dbReference>
<dbReference type="InterPro" id="IPR003615">
    <property type="entry name" value="HNH_nuc"/>
</dbReference>
<keyword evidence="3" id="KW-1185">Reference proteome</keyword>
<keyword evidence="2" id="KW-0540">Nuclease</keyword>
<evidence type="ECO:0000259" key="1">
    <source>
        <dbReference type="SMART" id="SM00507"/>
    </source>
</evidence>
<protein>
    <submittedName>
        <fullName evidence="2">HNH endonuclease</fullName>
    </submittedName>
</protein>
<dbReference type="CDD" id="cd00085">
    <property type="entry name" value="HNHc"/>
    <property type="match status" value="1"/>
</dbReference>
<keyword evidence="2" id="KW-0378">Hydrolase</keyword>
<sequence>METDRANLRLVRTGTHAERLLREPDPTVVPVDAAHRFAGPRSVSDRFNAVRLLSLDAHGRVLDWMNWQEATCLYVRGAVAWTLGDPCLRVHGGTSRLSGEQSVIELHPIVAARGHARSHALDPTPALTNAALFARDDYLCLYCGRDFTRPHLTRDHVIPVSKGGRDIWENVVAACFHCNSRKGNRTPQQAGMPLLAVPYRPSWVEHLILSNRNILADQMAFLRNQLPKNTRLQA</sequence>
<dbReference type="Proteomes" id="UP000264492">
    <property type="component" value="Unassembled WGS sequence"/>
</dbReference>
<organism evidence="2 3">
    <name type="scientific">Lysobacter silvisoli</name>
    <dbReference type="NCBI Taxonomy" id="2293254"/>
    <lineage>
        <taxon>Bacteria</taxon>
        <taxon>Pseudomonadati</taxon>
        <taxon>Pseudomonadota</taxon>
        <taxon>Gammaproteobacteria</taxon>
        <taxon>Lysobacterales</taxon>
        <taxon>Lysobacteraceae</taxon>
        <taxon>Lysobacter</taxon>
    </lineage>
</organism>
<evidence type="ECO:0000313" key="2">
    <source>
        <dbReference type="EMBL" id="RDZ29122.1"/>
    </source>
</evidence>
<dbReference type="AlphaFoldDB" id="A0A371K5I9"/>
<dbReference type="Gene3D" id="1.10.30.50">
    <property type="match status" value="1"/>
</dbReference>
<proteinExistence type="predicted"/>
<feature type="domain" description="HNH nuclease" evidence="1">
    <location>
        <begin position="127"/>
        <end position="180"/>
    </location>
</feature>
<comment type="caution">
    <text evidence="2">The sequence shown here is derived from an EMBL/GenBank/DDBJ whole genome shotgun (WGS) entry which is preliminary data.</text>
</comment>
<dbReference type="InterPro" id="IPR029471">
    <property type="entry name" value="HNH_5"/>
</dbReference>
<evidence type="ECO:0000313" key="3">
    <source>
        <dbReference type="Proteomes" id="UP000264492"/>
    </source>
</evidence>
<reference evidence="2 3" key="1">
    <citation type="submission" date="2018-08" db="EMBL/GenBank/DDBJ databases">
        <title>Lysobacter sp. zong2l5, whole genome shotgun sequence.</title>
        <authorList>
            <person name="Zhang X."/>
            <person name="Feng G."/>
            <person name="Zhu H."/>
        </authorList>
    </citation>
    <scope>NUCLEOTIDE SEQUENCE [LARGE SCALE GENOMIC DNA]</scope>
    <source>
        <strain evidence="3">zong2l5</strain>
    </source>
</reference>
<dbReference type="Pfam" id="PF14279">
    <property type="entry name" value="HNH_5"/>
    <property type="match status" value="1"/>
</dbReference>
<dbReference type="EMBL" id="QTSU01000001">
    <property type="protein sequence ID" value="RDZ29122.1"/>
    <property type="molecule type" value="Genomic_DNA"/>
</dbReference>
<dbReference type="PANTHER" id="PTHR33877:SF2">
    <property type="entry name" value="OS07G0170200 PROTEIN"/>
    <property type="match status" value="1"/>
</dbReference>
<dbReference type="PANTHER" id="PTHR33877">
    <property type="entry name" value="SLL1193 PROTEIN"/>
    <property type="match status" value="1"/>
</dbReference>
<keyword evidence="2" id="KW-0255">Endonuclease</keyword>
<dbReference type="InterPro" id="IPR052892">
    <property type="entry name" value="NA-targeting_endonuclease"/>
</dbReference>